<dbReference type="AlphaFoldDB" id="A0A210PJ15"/>
<dbReference type="SUPFAM" id="SSF82657">
    <property type="entry name" value="BolA-like"/>
    <property type="match status" value="1"/>
</dbReference>
<keyword evidence="4" id="KW-1185">Reference proteome</keyword>
<dbReference type="OrthoDB" id="203381at2759"/>
<dbReference type="PANTHER" id="PTHR46188:SF1">
    <property type="entry name" value="BOLA-LIKE PROTEIN 3"/>
    <property type="match status" value="1"/>
</dbReference>
<dbReference type="EMBL" id="NEDP02076612">
    <property type="protein sequence ID" value="OWF36470.1"/>
    <property type="molecule type" value="Genomic_DNA"/>
</dbReference>
<organism evidence="3 4">
    <name type="scientific">Mizuhopecten yessoensis</name>
    <name type="common">Japanese scallop</name>
    <name type="synonym">Patinopecten yessoensis</name>
    <dbReference type="NCBI Taxonomy" id="6573"/>
    <lineage>
        <taxon>Eukaryota</taxon>
        <taxon>Metazoa</taxon>
        <taxon>Spiralia</taxon>
        <taxon>Lophotrochozoa</taxon>
        <taxon>Mollusca</taxon>
        <taxon>Bivalvia</taxon>
        <taxon>Autobranchia</taxon>
        <taxon>Pteriomorphia</taxon>
        <taxon>Pectinida</taxon>
        <taxon>Pectinoidea</taxon>
        <taxon>Pectinidae</taxon>
        <taxon>Mizuhopecten</taxon>
    </lineage>
</organism>
<name>A0A210PJ15_MIZYE</name>
<protein>
    <submittedName>
        <fullName evidence="3">BolA-like protein 3</fullName>
    </submittedName>
</protein>
<dbReference type="InterPro" id="IPR052275">
    <property type="entry name" value="Mt_Fe-S_assembly_factor"/>
</dbReference>
<dbReference type="GO" id="GO:0005759">
    <property type="term" value="C:mitochondrial matrix"/>
    <property type="evidence" value="ECO:0007669"/>
    <property type="project" value="TreeGrafter"/>
</dbReference>
<sequence>MFRKFFLNRQFPVGRWLRPYCEASPPPSEAEQQLVGILKEKFPTASHVEVTDISGGCGAMFEVLVEADSFQGKRMVAQHKMVTEALKEQIKDMHGLRITTKVPDNS</sequence>
<reference evidence="3 4" key="1">
    <citation type="journal article" date="2017" name="Nat. Ecol. Evol.">
        <title>Scallop genome provides insights into evolution of bilaterian karyotype and development.</title>
        <authorList>
            <person name="Wang S."/>
            <person name="Zhang J."/>
            <person name="Jiao W."/>
            <person name="Li J."/>
            <person name="Xun X."/>
            <person name="Sun Y."/>
            <person name="Guo X."/>
            <person name="Huan P."/>
            <person name="Dong B."/>
            <person name="Zhang L."/>
            <person name="Hu X."/>
            <person name="Sun X."/>
            <person name="Wang J."/>
            <person name="Zhao C."/>
            <person name="Wang Y."/>
            <person name="Wang D."/>
            <person name="Huang X."/>
            <person name="Wang R."/>
            <person name="Lv J."/>
            <person name="Li Y."/>
            <person name="Zhang Z."/>
            <person name="Liu B."/>
            <person name="Lu W."/>
            <person name="Hui Y."/>
            <person name="Liang J."/>
            <person name="Zhou Z."/>
            <person name="Hou R."/>
            <person name="Li X."/>
            <person name="Liu Y."/>
            <person name="Li H."/>
            <person name="Ning X."/>
            <person name="Lin Y."/>
            <person name="Zhao L."/>
            <person name="Xing Q."/>
            <person name="Dou J."/>
            <person name="Li Y."/>
            <person name="Mao J."/>
            <person name="Guo H."/>
            <person name="Dou H."/>
            <person name="Li T."/>
            <person name="Mu C."/>
            <person name="Jiang W."/>
            <person name="Fu Q."/>
            <person name="Fu X."/>
            <person name="Miao Y."/>
            <person name="Liu J."/>
            <person name="Yu Q."/>
            <person name="Li R."/>
            <person name="Liao H."/>
            <person name="Li X."/>
            <person name="Kong Y."/>
            <person name="Jiang Z."/>
            <person name="Chourrout D."/>
            <person name="Li R."/>
            <person name="Bao Z."/>
        </authorList>
    </citation>
    <scope>NUCLEOTIDE SEQUENCE [LARGE SCALE GENOMIC DNA]</scope>
    <source>
        <strain evidence="3 4">PY_sf001</strain>
    </source>
</reference>
<accession>A0A210PJ15</accession>
<comment type="caution">
    <text evidence="3">The sequence shown here is derived from an EMBL/GenBank/DDBJ whole genome shotgun (WGS) entry which is preliminary data.</text>
</comment>
<gene>
    <name evidence="3" type="ORF">KP79_PYT03171</name>
</gene>
<dbReference type="PANTHER" id="PTHR46188">
    <property type="entry name" value="BOLA-LIKE PROTEIN 3"/>
    <property type="match status" value="1"/>
</dbReference>
<evidence type="ECO:0000313" key="4">
    <source>
        <dbReference type="Proteomes" id="UP000242188"/>
    </source>
</evidence>
<evidence type="ECO:0000313" key="3">
    <source>
        <dbReference type="EMBL" id="OWF36470.1"/>
    </source>
</evidence>
<proteinExistence type="inferred from homology"/>
<dbReference type="Proteomes" id="UP000242188">
    <property type="component" value="Unassembled WGS sequence"/>
</dbReference>
<dbReference type="InterPro" id="IPR036065">
    <property type="entry name" value="BolA-like_sf"/>
</dbReference>
<dbReference type="Pfam" id="PF01722">
    <property type="entry name" value="BolA"/>
    <property type="match status" value="1"/>
</dbReference>
<evidence type="ECO:0000256" key="1">
    <source>
        <dbReference type="ARBA" id="ARBA00005578"/>
    </source>
</evidence>
<evidence type="ECO:0000256" key="2">
    <source>
        <dbReference type="RuleBase" id="RU003860"/>
    </source>
</evidence>
<comment type="similarity">
    <text evidence="1 2">Belongs to the BolA/IbaG family.</text>
</comment>
<dbReference type="Gene3D" id="3.30.300.90">
    <property type="entry name" value="BolA-like"/>
    <property type="match status" value="1"/>
</dbReference>
<dbReference type="InterPro" id="IPR002634">
    <property type="entry name" value="BolA"/>
</dbReference>